<dbReference type="Pfam" id="PF05746">
    <property type="entry name" value="DALR_1"/>
    <property type="match status" value="1"/>
</dbReference>
<dbReference type="GO" id="GO:0004820">
    <property type="term" value="F:glycine-tRNA ligase activity"/>
    <property type="evidence" value="ECO:0007669"/>
    <property type="project" value="UniProtKB-UniRule"/>
</dbReference>
<dbReference type="GO" id="GO:0005524">
    <property type="term" value="F:ATP binding"/>
    <property type="evidence" value="ECO:0007669"/>
    <property type="project" value="UniProtKB-UniRule"/>
</dbReference>
<comment type="catalytic activity">
    <reaction evidence="10 11">
        <text>tRNA(Gly) + glycine + ATP = glycyl-tRNA(Gly) + AMP + diphosphate</text>
        <dbReference type="Rhea" id="RHEA:16013"/>
        <dbReference type="Rhea" id="RHEA-COMP:9664"/>
        <dbReference type="Rhea" id="RHEA-COMP:9683"/>
        <dbReference type="ChEBI" id="CHEBI:30616"/>
        <dbReference type="ChEBI" id="CHEBI:33019"/>
        <dbReference type="ChEBI" id="CHEBI:57305"/>
        <dbReference type="ChEBI" id="CHEBI:78442"/>
        <dbReference type="ChEBI" id="CHEBI:78522"/>
        <dbReference type="ChEBI" id="CHEBI:456215"/>
        <dbReference type="EC" id="6.1.1.14"/>
    </reaction>
</comment>
<keyword evidence="4 11" id="KW-0963">Cytoplasm</keyword>
<keyword evidence="6 11" id="KW-0547">Nucleotide-binding</keyword>
<evidence type="ECO:0000313" key="14">
    <source>
        <dbReference type="Proteomes" id="UP000218767"/>
    </source>
</evidence>
<feature type="domain" description="DALR anticodon binding" evidence="12">
    <location>
        <begin position="581"/>
        <end position="680"/>
    </location>
</feature>
<evidence type="ECO:0000256" key="5">
    <source>
        <dbReference type="ARBA" id="ARBA00022598"/>
    </source>
</evidence>
<dbReference type="GO" id="GO:0005829">
    <property type="term" value="C:cytosol"/>
    <property type="evidence" value="ECO:0007669"/>
    <property type="project" value="TreeGrafter"/>
</dbReference>
<dbReference type="InterPro" id="IPR006194">
    <property type="entry name" value="Gly-tRNA-synth_heterodimer"/>
</dbReference>
<keyword evidence="5 11" id="KW-0436">Ligase</keyword>
<evidence type="ECO:0000256" key="4">
    <source>
        <dbReference type="ARBA" id="ARBA00022490"/>
    </source>
</evidence>
<protein>
    <recommendedName>
        <fullName evidence="11">Glycine--tRNA ligase beta subunit</fullName>
        <ecNumber evidence="11">6.1.1.14</ecNumber>
    </recommendedName>
    <alternativeName>
        <fullName evidence="11">Glycyl-tRNA synthetase beta subunit</fullName>
        <shortName evidence="11">GlyRS</shortName>
    </alternativeName>
</protein>
<keyword evidence="7 11" id="KW-0067">ATP-binding</keyword>
<comment type="subcellular location">
    <subcellularLocation>
        <location evidence="1 11">Cytoplasm</location>
    </subcellularLocation>
</comment>
<dbReference type="AlphaFoldDB" id="A0A2A4X489"/>
<evidence type="ECO:0000256" key="8">
    <source>
        <dbReference type="ARBA" id="ARBA00022917"/>
    </source>
</evidence>
<name>A0A2A4X489_9GAMM</name>
<organism evidence="13 14">
    <name type="scientific">SAR86 cluster bacterium</name>
    <dbReference type="NCBI Taxonomy" id="2030880"/>
    <lineage>
        <taxon>Bacteria</taxon>
        <taxon>Pseudomonadati</taxon>
        <taxon>Pseudomonadota</taxon>
        <taxon>Gammaproteobacteria</taxon>
        <taxon>SAR86 cluster</taxon>
    </lineage>
</organism>
<evidence type="ECO:0000313" key="13">
    <source>
        <dbReference type="EMBL" id="PCI77423.1"/>
    </source>
</evidence>
<dbReference type="NCBIfam" id="TIGR00211">
    <property type="entry name" value="glyS"/>
    <property type="match status" value="1"/>
</dbReference>
<dbReference type="GO" id="GO:0004814">
    <property type="term" value="F:arginine-tRNA ligase activity"/>
    <property type="evidence" value="ECO:0007669"/>
    <property type="project" value="InterPro"/>
</dbReference>
<evidence type="ECO:0000256" key="7">
    <source>
        <dbReference type="ARBA" id="ARBA00022840"/>
    </source>
</evidence>
<reference evidence="14" key="1">
    <citation type="submission" date="2017-08" db="EMBL/GenBank/DDBJ databases">
        <title>A dynamic microbial community with high functional redundancy inhabits the cold, oxic subseafloor aquifer.</title>
        <authorList>
            <person name="Tully B.J."/>
            <person name="Wheat C.G."/>
            <person name="Glazer B.T."/>
            <person name="Huber J.A."/>
        </authorList>
    </citation>
    <scope>NUCLEOTIDE SEQUENCE [LARGE SCALE GENOMIC DNA]</scope>
</reference>
<evidence type="ECO:0000256" key="10">
    <source>
        <dbReference type="ARBA" id="ARBA00047937"/>
    </source>
</evidence>
<comment type="caution">
    <text evidence="13">The sequence shown here is derived from an EMBL/GenBank/DDBJ whole genome shotgun (WGS) entry which is preliminary data.</text>
</comment>
<keyword evidence="8 11" id="KW-0648">Protein biosynthesis</keyword>
<dbReference type="InterPro" id="IPR008909">
    <property type="entry name" value="DALR_anticod-bd"/>
</dbReference>
<dbReference type="GO" id="GO:0006426">
    <property type="term" value="P:glycyl-tRNA aminoacylation"/>
    <property type="evidence" value="ECO:0007669"/>
    <property type="project" value="UniProtKB-UniRule"/>
</dbReference>
<keyword evidence="9 11" id="KW-0030">Aminoacyl-tRNA synthetase</keyword>
<evidence type="ECO:0000256" key="1">
    <source>
        <dbReference type="ARBA" id="ARBA00004496"/>
    </source>
</evidence>
<evidence type="ECO:0000256" key="2">
    <source>
        <dbReference type="ARBA" id="ARBA00008226"/>
    </source>
</evidence>
<dbReference type="Proteomes" id="UP000218767">
    <property type="component" value="Unassembled WGS sequence"/>
</dbReference>
<dbReference type="InterPro" id="IPR015944">
    <property type="entry name" value="Gly-tRNA-synth_bsu"/>
</dbReference>
<evidence type="ECO:0000259" key="12">
    <source>
        <dbReference type="Pfam" id="PF05746"/>
    </source>
</evidence>
<gene>
    <name evidence="11" type="primary">glyS</name>
    <name evidence="13" type="ORF">COB20_07885</name>
</gene>
<accession>A0A2A4X489</accession>
<dbReference type="PROSITE" id="PS50861">
    <property type="entry name" value="AA_TRNA_LIGASE_II_GLYAB"/>
    <property type="match status" value="1"/>
</dbReference>
<evidence type="ECO:0000256" key="11">
    <source>
        <dbReference type="HAMAP-Rule" id="MF_00255"/>
    </source>
</evidence>
<proteinExistence type="inferred from homology"/>
<sequence>MSKQDFLVELGTEELPPKALLKLSKSFQAGVVEGLKKESLAHGDVKSFATPRRLAILVSALDTKQADRLTEKFGPAVKAAFDADGKPTRAADGFAKSCGVIVADLGRASKDGVEKLSFSSTLPGKSTNELLPAIVNTALAKLPIPKRMRWGASRDEFVRPVHWLVMLFGEEVVPSNIMGVESGADSFGHRFHHPDKIHISKASEYEALMLEPGNVIADFAKRRELIRNAILAEGEKLNANTVVDESLLDEVTGLVEYPVALTGKFDELFLQVPSEALILAMKSHQKCFYLLNKEEELLPYFVTVSNIRSNDPSQVIKGNERVIRPRLADAKFFYETDKQATLESRLDQLKKVVFQEKLGTVYDRSLRVANLVKFIASNTGENEVQSERAAMLSKCDLVTKMVGEFADLQGLMGSYYAANDGEPEPVTTAISEQYMPKYAGDDLPSTAIGSILAVADKLDSIVGLFAIGQPPTGSKDPFALRRSAIGVLRIMVENKLDLDLLACIEASLKGFESLEIDADTAENVFEFMLERFRSWYSDEGIPSNVFQSVMQIKPRKPYDFAKRIQAVSSFVQLQESAALAAANKRVSNLLDKVDAASLSTEVSEALLEDDAEKILFQQLRDKELNTMPLFEAGDYTSGLAELAQLKDSVDGFFDDVLVMCDDISVQNNRIALLQRLRNIFLKVADISFLHTS</sequence>
<dbReference type="Pfam" id="PF02092">
    <property type="entry name" value="tRNA_synt_2f"/>
    <property type="match status" value="1"/>
</dbReference>
<dbReference type="PANTHER" id="PTHR30075:SF2">
    <property type="entry name" value="GLYCINE--TRNA LIGASE, CHLOROPLASTIC_MITOCHONDRIAL 2"/>
    <property type="match status" value="1"/>
</dbReference>
<comment type="similarity">
    <text evidence="2 11">Belongs to the class-II aminoacyl-tRNA synthetase family.</text>
</comment>
<dbReference type="HAMAP" id="MF_00255">
    <property type="entry name" value="Gly_tRNA_synth_beta"/>
    <property type="match status" value="1"/>
</dbReference>
<evidence type="ECO:0000256" key="3">
    <source>
        <dbReference type="ARBA" id="ARBA00011209"/>
    </source>
</evidence>
<dbReference type="SUPFAM" id="SSF109604">
    <property type="entry name" value="HD-domain/PDEase-like"/>
    <property type="match status" value="1"/>
</dbReference>
<dbReference type="PANTHER" id="PTHR30075">
    <property type="entry name" value="GLYCYL-TRNA SYNTHETASE"/>
    <property type="match status" value="1"/>
</dbReference>
<evidence type="ECO:0000256" key="6">
    <source>
        <dbReference type="ARBA" id="ARBA00022741"/>
    </source>
</evidence>
<comment type="subunit">
    <text evidence="3 11">Tetramer of two alpha and two beta subunits.</text>
</comment>
<evidence type="ECO:0000256" key="9">
    <source>
        <dbReference type="ARBA" id="ARBA00023146"/>
    </source>
</evidence>
<dbReference type="EC" id="6.1.1.14" evidence="11"/>
<dbReference type="PRINTS" id="PR01045">
    <property type="entry name" value="TRNASYNTHGB"/>
</dbReference>
<dbReference type="GO" id="GO:0006420">
    <property type="term" value="P:arginyl-tRNA aminoacylation"/>
    <property type="evidence" value="ECO:0007669"/>
    <property type="project" value="InterPro"/>
</dbReference>
<dbReference type="EMBL" id="NVUL01000045">
    <property type="protein sequence ID" value="PCI77423.1"/>
    <property type="molecule type" value="Genomic_DNA"/>
</dbReference>